<accession>A0A6S7BGX6</accession>
<sequence>MNAIDGVVQAVLYEGYMLYPYRASSVKNRQRWTFGSVYPREWADWSGSDPSMVQTECVIEGADEARVTVQPCFLHLIERDVRRLDDPVSSWPGGSEPPSRPIASLEVDGRRFDAWQEAGEHHVEVPGLTLGELCVAGLRLPFSLPASRAVEPLREAEGPVKGVLVRTREAIDGRIECCATRLAARTFRLTVRVVNVTPVEDPQRLNRDAASAFALLSCHAVLAVEGAVFISSIDPPDEQAGAVAACRSIGLWPVLVGSAEQRDTMLAAPIILYDYPQIAPESAGDLFDSTEIDEILTLRILAMTDAEKREMAAGDERSRALLERTEKLSAGELQRLHGTLREVRAQTAWTNPSYDTAHDAGSLPGEAAPWAELDAKPRLARLDVDGVALQVGSRVVLHPRSRADIFDLALRDQIATIESIERDFEDHVHVAVTIDCDPGRDFGLERMPGHRFFFAPDEIEPLREGRRS</sequence>
<organism evidence="1 2">
    <name type="scientific">Pararobbsia alpina</name>
    <dbReference type="NCBI Taxonomy" id="621374"/>
    <lineage>
        <taxon>Bacteria</taxon>
        <taxon>Pseudomonadati</taxon>
        <taxon>Pseudomonadota</taxon>
        <taxon>Betaproteobacteria</taxon>
        <taxon>Burkholderiales</taxon>
        <taxon>Burkholderiaceae</taxon>
        <taxon>Pararobbsia</taxon>
    </lineage>
</organism>
<gene>
    <name evidence="1" type="ORF">LMG28138_04605</name>
</gene>
<keyword evidence="2" id="KW-1185">Reference proteome</keyword>
<evidence type="ECO:0000313" key="1">
    <source>
        <dbReference type="EMBL" id="CAB3799185.1"/>
    </source>
</evidence>
<evidence type="ECO:0000313" key="2">
    <source>
        <dbReference type="Proteomes" id="UP000494115"/>
    </source>
</evidence>
<dbReference type="Proteomes" id="UP000494115">
    <property type="component" value="Unassembled WGS sequence"/>
</dbReference>
<dbReference type="RefSeq" id="WP_175107242.1">
    <property type="nucleotide sequence ID" value="NZ_CADIKM010000032.1"/>
</dbReference>
<proteinExistence type="predicted"/>
<name>A0A6S7BGX6_9BURK</name>
<reference evidence="1 2" key="1">
    <citation type="submission" date="2020-04" db="EMBL/GenBank/DDBJ databases">
        <authorList>
            <person name="De Canck E."/>
        </authorList>
    </citation>
    <scope>NUCLEOTIDE SEQUENCE [LARGE SCALE GENOMIC DNA]</scope>
    <source>
        <strain evidence="1 2">LMG 28138</strain>
    </source>
</reference>
<dbReference type="EMBL" id="CADIKM010000032">
    <property type="protein sequence ID" value="CAB3799185.1"/>
    <property type="molecule type" value="Genomic_DNA"/>
</dbReference>
<dbReference type="AlphaFoldDB" id="A0A6S7BGX6"/>
<protein>
    <submittedName>
        <fullName evidence="1">Uncharacterized protein</fullName>
    </submittedName>
</protein>